<dbReference type="AlphaFoldDB" id="A0A179FCN8"/>
<dbReference type="Proteomes" id="UP000078397">
    <property type="component" value="Unassembled WGS sequence"/>
</dbReference>
<organism evidence="1 2">
    <name type="scientific">Pochonia chlamydosporia 170</name>
    <dbReference type="NCBI Taxonomy" id="1380566"/>
    <lineage>
        <taxon>Eukaryota</taxon>
        <taxon>Fungi</taxon>
        <taxon>Dikarya</taxon>
        <taxon>Ascomycota</taxon>
        <taxon>Pezizomycotina</taxon>
        <taxon>Sordariomycetes</taxon>
        <taxon>Hypocreomycetidae</taxon>
        <taxon>Hypocreales</taxon>
        <taxon>Clavicipitaceae</taxon>
        <taxon>Pochonia</taxon>
    </lineage>
</organism>
<reference evidence="1 2" key="1">
    <citation type="journal article" date="2016" name="PLoS Pathog.">
        <title>Biosynthesis of antibiotic leucinostatins in bio-control fungus Purpureocillium lilacinum and their inhibition on phytophthora revealed by genome mining.</title>
        <authorList>
            <person name="Wang G."/>
            <person name="Liu Z."/>
            <person name="Lin R."/>
            <person name="Li E."/>
            <person name="Mao Z."/>
            <person name="Ling J."/>
            <person name="Yang Y."/>
            <person name="Yin W.B."/>
            <person name="Xie B."/>
        </authorList>
    </citation>
    <scope>NUCLEOTIDE SEQUENCE [LARGE SCALE GENOMIC DNA]</scope>
    <source>
        <strain evidence="1">170</strain>
    </source>
</reference>
<comment type="caution">
    <text evidence="1">The sequence shown here is derived from an EMBL/GenBank/DDBJ whole genome shotgun (WGS) entry which is preliminary data.</text>
</comment>
<sequence length="147" mass="16965">MSCPYEPQHPLEIYTPGWHSDVRTPVVDGKYYDKKTGELRIASDHEEYSGPPAVDIIIKSQHEDTCQCTYRAARPFPVEALLWQIMRVVHDRKLEVDSLIATTYAIRIILCHKLTVDEFHEISIEMANGIWNQDVKVDEEDPKGENK</sequence>
<keyword evidence="2" id="KW-1185">Reference proteome</keyword>
<evidence type="ECO:0000313" key="1">
    <source>
        <dbReference type="EMBL" id="OAQ62869.1"/>
    </source>
</evidence>
<dbReference type="GeneID" id="28858139"/>
<evidence type="ECO:0000313" key="2">
    <source>
        <dbReference type="Proteomes" id="UP000078397"/>
    </source>
</evidence>
<dbReference type="KEGG" id="pchm:VFPPC_16392"/>
<dbReference type="OrthoDB" id="3518210at2759"/>
<accession>A0A179FCN8</accession>
<dbReference type="RefSeq" id="XP_018140449.1">
    <property type="nucleotide sequence ID" value="XM_018294145.1"/>
</dbReference>
<name>A0A179FCN8_METCM</name>
<proteinExistence type="predicted"/>
<protein>
    <submittedName>
        <fullName evidence="1">Uncharacterized protein</fullName>
    </submittedName>
</protein>
<gene>
    <name evidence="1" type="ORF">VFPPC_16392</name>
</gene>
<dbReference type="EMBL" id="LSBJ02000006">
    <property type="protein sequence ID" value="OAQ62869.1"/>
    <property type="molecule type" value="Genomic_DNA"/>
</dbReference>